<dbReference type="InterPro" id="IPR003439">
    <property type="entry name" value="ABC_transporter-like_ATP-bd"/>
</dbReference>
<dbReference type="PANTHER" id="PTHR48041:SF133">
    <property type="entry name" value="GH24286P"/>
    <property type="match status" value="1"/>
</dbReference>
<keyword evidence="6 12" id="KW-0067">ATP-binding</keyword>
<feature type="transmembrane region" description="Helical" evidence="9">
    <location>
        <begin position="1152"/>
        <end position="1174"/>
    </location>
</feature>
<feature type="transmembrane region" description="Helical" evidence="9">
    <location>
        <begin position="415"/>
        <end position="438"/>
    </location>
</feature>
<dbReference type="PROSITE" id="PS00211">
    <property type="entry name" value="ABC_TRANSPORTER_1"/>
    <property type="match status" value="2"/>
</dbReference>
<sequence>MTNGGSAAQCSPSRASLSCCQVDNTSNDDVHEDMCVPRKNNYLLQEKHSFPKRPEVDLSFHHVRYRVRRWNIRKLVPETSEILHGVSGEFRAGELAAIMGPSGAGKSTLLNVLAGYTVQGVTGEIMVNGKTRVPHSERWRRTSCYIQQDSCLRARLTVGEAMSIAAHLKLGYTISSAFKHTQVLDLLEMLGLSHCYDTLCGQLSGGQKKRLDVALELLSNPSVLFLDEPTTGLDSASCSQCILLLQRLAKVERRTVVCTIHQPSALLFEMFDSLYAVASGHCIYRGPVQNLLPHLASVGVRCPPYHNPADFLLEVAIGEYEVSVDKLATAAEKMWEDQKTIMPAPKSQLQSNTKEPPPPAGFVAQCYLLYKRQLMCLKRDYTLLVVRLMCHLMIGVIFGYLYMGSGYRANGVLANYAYLYGSLLLIVYTGKMAVTLAFPIEMQMLTREHFNRWYRLAPYYISMLLIEIPFQAACAATYLAVSYWLTGQPIETHRFISFMVVSIAASLTAQAWGFFIGATTPVKIAVFAGPIIAVLFSVFGFCIRYMDTPAGFRWIFHISYFRAGFHSLLYTMYGFDRKDLKCDDFYCHYKKPTKFLTEMEISDTNVVNNLVLIVGIGVLMHLLTASALWCKLNRRYSFVRSHKIVMTEKLSLSLPDPPGFRKSVLTPNISGKSNKYFISAPTSRHVYKSVNLVFNSISYNVRTGLFRQGKRKLLHNISGDFRASELTAIMGLSGAGKSTLMDILAGFTISSVAGNVLVNSKERDLPTFRRSSAYIMQDSKLQSLLTVQETMQVAADLKLNLLPREKLEKIDEILVALDLEVCRDIRTSALSGGQKKRLAIALELVNNPPVMFFDEPTSGLDSVSAKQCLGLLKALAREGRTVICTIHQPSGTLFDMIDHLYVIAGGNCVYTGGTSNLVPYLASLGLQCPLYHSPADFLLEICHGDHGNHLSTLIASIQNGKSNEWRVSAVGRVTKMEEIIAADLTNPAKASKRPLSHGEPPGLEKEGFNSRDYVTGFWKQLFVLLKSNAIKLSRDKVLMVMRLLTHIVIAFVVGILYFQIGQDAAYVFDNFNLLYFSVMFLMFSAFNATIITYPTELPIVTREHFNRWYKLRSFYLANKLADLPVQIAAVSTFVLIVYHMTGQLPEGRRLCLYMFVCIVVSLVAQTIGLILGTAMSLQNGVIFGPFIILPFMMFSGFFVHRSDAHPLFQWLFHTSFLKYGFEGVLVAIYGYDRKRMACSIDYCHFSLPTKFLDTVDMQDVNYWFSVSILIGLYFVLSLIAFITLSIRMKRRW</sequence>
<evidence type="ECO:0000256" key="2">
    <source>
        <dbReference type="ARBA" id="ARBA00005814"/>
    </source>
</evidence>
<feature type="transmembrane region" description="Helical" evidence="9">
    <location>
        <begin position="1262"/>
        <end position="1286"/>
    </location>
</feature>
<feature type="transmembrane region" description="Helical" evidence="9">
    <location>
        <begin position="1072"/>
        <end position="1093"/>
    </location>
</feature>
<dbReference type="InterPro" id="IPR017871">
    <property type="entry name" value="ABC_transporter-like_CS"/>
</dbReference>
<feature type="transmembrane region" description="Helical" evidence="9">
    <location>
        <begin position="381"/>
        <end position="403"/>
    </location>
</feature>
<dbReference type="SUPFAM" id="SSF52540">
    <property type="entry name" value="P-loop containing nucleoside triphosphate hydrolases"/>
    <property type="match status" value="2"/>
</dbReference>
<dbReference type="InterPro" id="IPR027417">
    <property type="entry name" value="P-loop_NTPase"/>
</dbReference>
<feature type="transmembrane region" description="Helical" evidence="9">
    <location>
        <begin position="1114"/>
        <end position="1140"/>
    </location>
</feature>
<organism evidence="11 12">
    <name type="scientific">Cephus cinctus</name>
    <name type="common">Wheat stem sawfly</name>
    <dbReference type="NCBI Taxonomy" id="211228"/>
    <lineage>
        <taxon>Eukaryota</taxon>
        <taxon>Metazoa</taxon>
        <taxon>Ecdysozoa</taxon>
        <taxon>Arthropoda</taxon>
        <taxon>Hexapoda</taxon>
        <taxon>Insecta</taxon>
        <taxon>Pterygota</taxon>
        <taxon>Neoptera</taxon>
        <taxon>Endopterygota</taxon>
        <taxon>Hymenoptera</taxon>
        <taxon>Cephoidea</taxon>
        <taxon>Cephidae</taxon>
        <taxon>Cephus</taxon>
    </lineage>
</organism>
<dbReference type="SMART" id="SM00382">
    <property type="entry name" value="AAA"/>
    <property type="match status" value="2"/>
</dbReference>
<protein>
    <submittedName>
        <fullName evidence="12">ATP-binding cassette sub-family G member 1</fullName>
    </submittedName>
</protein>
<feature type="transmembrane region" description="Helical" evidence="9">
    <location>
        <begin position="524"/>
        <end position="546"/>
    </location>
</feature>
<feature type="transmembrane region" description="Helical" evidence="9">
    <location>
        <begin position="459"/>
        <end position="483"/>
    </location>
</feature>
<dbReference type="CDD" id="cd03213">
    <property type="entry name" value="ABCG_EPDR"/>
    <property type="match status" value="2"/>
</dbReference>
<feature type="transmembrane region" description="Helical" evidence="9">
    <location>
        <begin position="1040"/>
        <end position="1060"/>
    </location>
</feature>
<gene>
    <name evidence="12" type="primary">LOC107264794</name>
</gene>
<evidence type="ECO:0000313" key="11">
    <source>
        <dbReference type="Proteomes" id="UP000694920"/>
    </source>
</evidence>
<evidence type="ECO:0000256" key="8">
    <source>
        <dbReference type="ARBA" id="ARBA00023136"/>
    </source>
</evidence>
<proteinExistence type="inferred from homology"/>
<evidence type="ECO:0000256" key="1">
    <source>
        <dbReference type="ARBA" id="ARBA00004141"/>
    </source>
</evidence>
<dbReference type="GO" id="GO:0140359">
    <property type="term" value="F:ABC-type transporter activity"/>
    <property type="evidence" value="ECO:0007669"/>
    <property type="project" value="InterPro"/>
</dbReference>
<dbReference type="Pfam" id="PF00005">
    <property type="entry name" value="ABC_tran"/>
    <property type="match status" value="2"/>
</dbReference>
<dbReference type="GO" id="GO:0016887">
    <property type="term" value="F:ATP hydrolysis activity"/>
    <property type="evidence" value="ECO:0007669"/>
    <property type="project" value="InterPro"/>
</dbReference>
<dbReference type="Pfam" id="PF01061">
    <property type="entry name" value="ABC2_membrane"/>
    <property type="match status" value="2"/>
</dbReference>
<reference evidence="12" key="1">
    <citation type="submission" date="2025-08" db="UniProtKB">
        <authorList>
            <consortium name="RefSeq"/>
        </authorList>
    </citation>
    <scope>IDENTIFICATION</scope>
</reference>
<comment type="similarity">
    <text evidence="2">Belongs to the ABC transporter superfamily. ABCG family. Eye pigment precursor importer (TC 3.A.1.204) subfamily.</text>
</comment>
<keyword evidence="3" id="KW-0813">Transport</keyword>
<dbReference type="PROSITE" id="PS50893">
    <property type="entry name" value="ABC_TRANSPORTER_2"/>
    <property type="match status" value="2"/>
</dbReference>
<evidence type="ECO:0000256" key="9">
    <source>
        <dbReference type="SAM" id="Phobius"/>
    </source>
</evidence>
<dbReference type="KEGG" id="ccin:107264794"/>
<feature type="transmembrane region" description="Helical" evidence="9">
    <location>
        <begin position="1181"/>
        <end position="1200"/>
    </location>
</feature>
<comment type="subcellular location">
    <subcellularLocation>
        <location evidence="1">Membrane</location>
        <topology evidence="1">Multi-pass membrane protein</topology>
    </subcellularLocation>
</comment>
<dbReference type="InterPro" id="IPR043926">
    <property type="entry name" value="ABCG_dom"/>
</dbReference>
<name>A0AAJ7BLF7_CEPCN</name>
<dbReference type="InterPro" id="IPR003593">
    <property type="entry name" value="AAA+_ATPase"/>
</dbReference>
<evidence type="ECO:0000256" key="4">
    <source>
        <dbReference type="ARBA" id="ARBA00022692"/>
    </source>
</evidence>
<keyword evidence="11" id="KW-1185">Reference proteome</keyword>
<dbReference type="GeneID" id="107264794"/>
<dbReference type="RefSeq" id="XP_015588930.2">
    <property type="nucleotide sequence ID" value="XM_015733444.2"/>
</dbReference>
<dbReference type="GO" id="GO:0005524">
    <property type="term" value="F:ATP binding"/>
    <property type="evidence" value="ECO:0007669"/>
    <property type="project" value="UniProtKB-KW"/>
</dbReference>
<dbReference type="FunFam" id="3.40.50.300:FF:001077">
    <property type="entry name" value="Uncharacterized protein, isoform A"/>
    <property type="match status" value="2"/>
</dbReference>
<keyword evidence="4 9" id="KW-0812">Transmembrane</keyword>
<evidence type="ECO:0000256" key="5">
    <source>
        <dbReference type="ARBA" id="ARBA00022741"/>
    </source>
</evidence>
<feature type="domain" description="ABC transporter" evidence="10">
    <location>
        <begin position="692"/>
        <end position="930"/>
    </location>
</feature>
<dbReference type="GO" id="GO:0005886">
    <property type="term" value="C:plasma membrane"/>
    <property type="evidence" value="ECO:0007669"/>
    <property type="project" value="TreeGrafter"/>
</dbReference>
<evidence type="ECO:0000259" key="10">
    <source>
        <dbReference type="PROSITE" id="PS50893"/>
    </source>
</evidence>
<dbReference type="InterPro" id="IPR050352">
    <property type="entry name" value="ABCG_transporters"/>
</dbReference>
<evidence type="ECO:0000256" key="7">
    <source>
        <dbReference type="ARBA" id="ARBA00022989"/>
    </source>
</evidence>
<dbReference type="Gene3D" id="3.40.50.300">
    <property type="entry name" value="P-loop containing nucleotide triphosphate hydrolases"/>
    <property type="match status" value="2"/>
</dbReference>
<dbReference type="Pfam" id="PF19055">
    <property type="entry name" value="ABC2_membrane_7"/>
    <property type="match status" value="2"/>
</dbReference>
<dbReference type="InterPro" id="IPR013525">
    <property type="entry name" value="ABC2_TM"/>
</dbReference>
<evidence type="ECO:0000256" key="3">
    <source>
        <dbReference type="ARBA" id="ARBA00022448"/>
    </source>
</evidence>
<keyword evidence="5" id="KW-0547">Nucleotide-binding</keyword>
<dbReference type="Proteomes" id="UP000694920">
    <property type="component" value="Unplaced"/>
</dbReference>
<accession>A0AAJ7BLF7</accession>
<feature type="domain" description="ABC transporter" evidence="10">
    <location>
        <begin position="67"/>
        <end position="304"/>
    </location>
</feature>
<feature type="transmembrane region" description="Helical" evidence="9">
    <location>
        <begin position="610"/>
        <end position="630"/>
    </location>
</feature>
<keyword evidence="8 9" id="KW-0472">Membrane</keyword>
<keyword evidence="7 9" id="KW-1133">Transmembrane helix</keyword>
<evidence type="ECO:0000313" key="12">
    <source>
        <dbReference type="RefSeq" id="XP_015588930.2"/>
    </source>
</evidence>
<dbReference type="PANTHER" id="PTHR48041">
    <property type="entry name" value="ABC TRANSPORTER G FAMILY MEMBER 28"/>
    <property type="match status" value="1"/>
</dbReference>
<feature type="transmembrane region" description="Helical" evidence="9">
    <location>
        <begin position="495"/>
        <end position="517"/>
    </location>
</feature>
<evidence type="ECO:0000256" key="6">
    <source>
        <dbReference type="ARBA" id="ARBA00022840"/>
    </source>
</evidence>